<protein>
    <submittedName>
        <fullName evidence="3">Phosphorylated CTD interacting factor 1 WW domain containing protein</fullName>
    </submittedName>
</protein>
<dbReference type="PANTHER" id="PTHR21727:SF0">
    <property type="entry name" value="MRNA (2'-O-METHYLADENOSINE-N(6)-)-METHYLTRANSFERASE"/>
    <property type="match status" value="1"/>
</dbReference>
<dbReference type="InterPro" id="IPR022035">
    <property type="entry name" value="PCIF1_WW"/>
</dbReference>
<accession>A0ABQ9Y0Y1</accession>
<dbReference type="InterPro" id="IPR039881">
    <property type="entry name" value="PCIF1-like"/>
</dbReference>
<keyword evidence="4" id="KW-1185">Reference proteome</keyword>
<gene>
    <name evidence="3" type="ORF">BLNAU_7546</name>
</gene>
<comment type="caution">
    <text evidence="3">The sequence shown here is derived from an EMBL/GenBank/DDBJ whole genome shotgun (WGS) entry which is preliminary data.</text>
</comment>
<evidence type="ECO:0000313" key="4">
    <source>
        <dbReference type="Proteomes" id="UP001281761"/>
    </source>
</evidence>
<dbReference type="Pfam" id="PF12237">
    <property type="entry name" value="PCIF1_WW"/>
    <property type="match status" value="1"/>
</dbReference>
<reference evidence="3 4" key="1">
    <citation type="journal article" date="2022" name="bioRxiv">
        <title>Genomics of Preaxostyla Flagellates Illuminates Evolutionary Transitions and the Path Towards Mitochondrial Loss.</title>
        <authorList>
            <person name="Novak L.V.F."/>
            <person name="Treitli S.C."/>
            <person name="Pyrih J."/>
            <person name="Halakuc P."/>
            <person name="Pipaliya S.V."/>
            <person name="Vacek V."/>
            <person name="Brzon O."/>
            <person name="Soukal P."/>
            <person name="Eme L."/>
            <person name="Dacks J.B."/>
            <person name="Karnkowska A."/>
            <person name="Elias M."/>
            <person name="Hampl V."/>
        </authorList>
    </citation>
    <scope>NUCLEOTIDE SEQUENCE [LARGE SCALE GENOMIC DNA]</scope>
    <source>
        <strain evidence="3">NAU3</strain>
        <tissue evidence="3">Gut</tissue>
    </source>
</reference>
<feature type="domain" description="PCIF1 WW" evidence="2">
    <location>
        <begin position="323"/>
        <end position="482"/>
    </location>
</feature>
<dbReference type="Proteomes" id="UP001281761">
    <property type="component" value="Unassembled WGS sequence"/>
</dbReference>
<sequence length="655" mass="73803">MTELSPSSAFTFSKLIHSFITWFTDLCTERIQFSYYRDFVVRWLYSVFSSIPDGPVNTDALESGILYPVPCQLYSVRKENLETSIRNVLKFTAIWSKRIILIAQQRPHPVTAEEVEQFEKSINANHEKLSNLIPSVKDKDYQTIVAQLFEYHAEARLLLQTFLKPDVDQLCSVAVQKLRSIWRTLADLTESEKIDLSQFDLERKKDEMRNRPADNHQNIVAVTRESVNESRAEVDESVVSKRSKKKKKEAPSTVTTFTNGRIVSQPKSTLSRKCCLSIDRSDEEYDLIHLKEDSLIEVNGESFLSSSTLDTECITKTLTNHLLSLFSQHNNSNPDPSDPVFLSALYSALKLNQPFQQNLSAMRGLETELPDSVYDLLSETCPITSELFSSPLTTRTPSFCSLFPSVDSHFGSKGSFFTLTPASAEGVHLVNPPAHEQLIPAMTPTLLSLLASSSPVTLIVILPNWHDLPFPLLQPLPQNDFVLSNDSFFLFRNNSDPWVSGELTISVSLGQIMFVILQNSAGTKSADQIEDILNREQPKPAPLPPDESDQNDPSFRILGDAPPRNEGWMEEIKNSEVIPTMLSCLIKTSSSLTLSCHGIFHENPDTDDSVQNEDGRWFVPRIRTHEESLWVNPTISHVEEITHQLAAEMAITEDV</sequence>
<proteinExistence type="predicted"/>
<dbReference type="PANTHER" id="PTHR21727">
    <property type="entry name" value="PHOSPHORYLATED CTD INTERACTING FACTOR 1"/>
    <property type="match status" value="1"/>
</dbReference>
<evidence type="ECO:0000313" key="3">
    <source>
        <dbReference type="EMBL" id="KAK2957390.1"/>
    </source>
</evidence>
<feature type="region of interest" description="Disordered" evidence="1">
    <location>
        <begin position="232"/>
        <end position="252"/>
    </location>
</feature>
<evidence type="ECO:0000256" key="1">
    <source>
        <dbReference type="SAM" id="MobiDB-lite"/>
    </source>
</evidence>
<organism evidence="3 4">
    <name type="scientific">Blattamonas nauphoetae</name>
    <dbReference type="NCBI Taxonomy" id="2049346"/>
    <lineage>
        <taxon>Eukaryota</taxon>
        <taxon>Metamonada</taxon>
        <taxon>Preaxostyla</taxon>
        <taxon>Oxymonadida</taxon>
        <taxon>Blattamonas</taxon>
    </lineage>
</organism>
<dbReference type="EMBL" id="JARBJD010000046">
    <property type="protein sequence ID" value="KAK2957390.1"/>
    <property type="molecule type" value="Genomic_DNA"/>
</dbReference>
<evidence type="ECO:0000259" key="2">
    <source>
        <dbReference type="Pfam" id="PF12237"/>
    </source>
</evidence>
<name>A0ABQ9Y0Y1_9EUKA</name>